<keyword evidence="1" id="KW-0862">Zinc</keyword>
<accession>A0AAJ0E4N6</accession>
<name>A0AAJ0E4N6_9PEZI</name>
<keyword evidence="1" id="KW-0479">Metal-binding</keyword>
<sequence length="628" mass="69496">QQLRLPPRLLAFSLWHTRTAASASPFSLFFLLGLSQFISLAESDWWQKKKAALTLPEGRRGKKKKKMPTTTHTTTTRSPFDTNNLGINTNNSAPVLPPYLRTSSQSPLHSFPFSPSNTLPSAIGSGIKKEKPSTKMALDKPEIMDFVTRYQNLQGYQNASDQLMKDLLIYCKEIQGQYADENQILKQELRNAKLDLDHATTSRREMQQMLQELDYDNSYMKNRNPYVLILIDGDGLLFQESFIRQGIEGGKQAAYALRTAVAEYVGSQSGEVEIVAKVCANLSGLGRAMRRDGCLDSESELREFSLGFTQAKASFDFIDVGHGKERADSKIKEATRWHLRNYNCRQILLGISHDAGYAPFLDEILQDTDTRSRVSLIEGVATVRELKNTNVHILDPLPSLFRNQKLIDRSGDRAAERAEAYARSSAQAPASVHFFPAPSRASTSSPVMVASPTSPPATLATTASSSWAGVTAKASPPPVITTPLAKISVNVPARKAPEPKVATPAWNPGERGLDPPIPINATAMDNIKKRTGKDKLCNNHYLRGPCAKGDECCFEHKYKPNPDEINAIAHLTRLNPCTSGQECDVENCIYGHHCPSVTGTTCTHPYCKFRVEDHPPGTKFKNAKIHEN</sequence>
<dbReference type="PANTHER" id="PTHR37543">
    <property type="entry name" value="CCCH ZINC FINGER DNA BINDING PROTEIN (AFU_ORTHOLOGUE AFUA_5G12760)"/>
    <property type="match status" value="1"/>
</dbReference>
<comment type="caution">
    <text evidence="4">The sequence shown here is derived from an EMBL/GenBank/DDBJ whole genome shotgun (WGS) entry which is preliminary data.</text>
</comment>
<feature type="compositionally biased region" description="Polar residues" evidence="2">
    <location>
        <begin position="77"/>
        <end position="92"/>
    </location>
</feature>
<evidence type="ECO:0000313" key="5">
    <source>
        <dbReference type="Proteomes" id="UP001240678"/>
    </source>
</evidence>
<dbReference type="Pfam" id="PF25543">
    <property type="entry name" value="zf-CCCH_tandem"/>
    <property type="match status" value="1"/>
</dbReference>
<evidence type="ECO:0000259" key="3">
    <source>
        <dbReference type="PROSITE" id="PS50103"/>
    </source>
</evidence>
<feature type="non-terminal residue" evidence="4">
    <location>
        <position position="1"/>
    </location>
</feature>
<evidence type="ECO:0000256" key="2">
    <source>
        <dbReference type="SAM" id="MobiDB-lite"/>
    </source>
</evidence>
<proteinExistence type="predicted"/>
<dbReference type="InterPro" id="IPR000571">
    <property type="entry name" value="Znf_CCCH"/>
</dbReference>
<feature type="zinc finger region" description="C3H1-type" evidence="1">
    <location>
        <begin position="531"/>
        <end position="559"/>
    </location>
</feature>
<dbReference type="AlphaFoldDB" id="A0AAJ0E4N6"/>
<feature type="region of interest" description="Disordered" evidence="2">
    <location>
        <begin position="56"/>
        <end position="92"/>
    </location>
</feature>
<reference evidence="4 5" key="1">
    <citation type="submission" date="2016-10" db="EMBL/GenBank/DDBJ databases">
        <title>The genome sequence of Colletotrichum fioriniae PJ7.</title>
        <authorList>
            <person name="Baroncelli R."/>
        </authorList>
    </citation>
    <scope>NUCLEOTIDE SEQUENCE [LARGE SCALE GENOMIC DNA]</scope>
    <source>
        <strain evidence="4 5">IMI 309622</strain>
    </source>
</reference>
<dbReference type="InterPro" id="IPR057654">
    <property type="entry name" value="Znf-CCCH_tandem"/>
</dbReference>
<dbReference type="PANTHER" id="PTHR37543:SF1">
    <property type="entry name" value="CCCH ZINC FINGER DNA BINDING PROTEIN (AFU_ORTHOLOGUE AFUA_5G12760)"/>
    <property type="match status" value="1"/>
</dbReference>
<dbReference type="Proteomes" id="UP001240678">
    <property type="component" value="Unassembled WGS sequence"/>
</dbReference>
<dbReference type="PROSITE" id="PS50103">
    <property type="entry name" value="ZF_C3H1"/>
    <property type="match status" value="1"/>
</dbReference>
<evidence type="ECO:0000256" key="1">
    <source>
        <dbReference type="PROSITE-ProRule" id="PRU00723"/>
    </source>
</evidence>
<protein>
    <recommendedName>
        <fullName evidence="3">C3H1-type domain-containing protein</fullName>
    </recommendedName>
</protein>
<feature type="domain" description="C3H1-type" evidence="3">
    <location>
        <begin position="531"/>
        <end position="559"/>
    </location>
</feature>
<dbReference type="Pfam" id="PF25542">
    <property type="entry name" value="zf-CCCH_12"/>
    <property type="match status" value="1"/>
</dbReference>
<dbReference type="Pfam" id="PF25540">
    <property type="entry name" value="DUF7923"/>
    <property type="match status" value="1"/>
</dbReference>
<dbReference type="RefSeq" id="XP_060317285.1">
    <property type="nucleotide sequence ID" value="XM_060451020.1"/>
</dbReference>
<keyword evidence="5" id="KW-1185">Reference proteome</keyword>
<evidence type="ECO:0000313" key="4">
    <source>
        <dbReference type="EMBL" id="KAK1534081.1"/>
    </source>
</evidence>
<dbReference type="GO" id="GO:0008270">
    <property type="term" value="F:zinc ion binding"/>
    <property type="evidence" value="ECO:0007669"/>
    <property type="project" value="UniProtKB-KW"/>
</dbReference>
<organism evidence="4 5">
    <name type="scientific">Colletotrichum costaricense</name>
    <dbReference type="NCBI Taxonomy" id="1209916"/>
    <lineage>
        <taxon>Eukaryota</taxon>
        <taxon>Fungi</taxon>
        <taxon>Dikarya</taxon>
        <taxon>Ascomycota</taxon>
        <taxon>Pezizomycotina</taxon>
        <taxon>Sordariomycetes</taxon>
        <taxon>Hypocreomycetidae</taxon>
        <taxon>Glomerellales</taxon>
        <taxon>Glomerellaceae</taxon>
        <taxon>Colletotrichum</taxon>
        <taxon>Colletotrichum acutatum species complex</taxon>
    </lineage>
</organism>
<keyword evidence="1" id="KW-0863">Zinc-finger</keyword>
<dbReference type="GeneID" id="85334567"/>
<gene>
    <name evidence="4" type="ORF">CCOS01_02833</name>
</gene>
<dbReference type="EMBL" id="MOOE01000003">
    <property type="protein sequence ID" value="KAK1534081.1"/>
    <property type="molecule type" value="Genomic_DNA"/>
</dbReference>
<dbReference type="InterPro" id="IPR057683">
    <property type="entry name" value="DUF7923"/>
</dbReference>